<dbReference type="EMBL" id="CP144751">
    <property type="protein sequence ID" value="WVZ83683.1"/>
    <property type="molecule type" value="Genomic_DNA"/>
</dbReference>
<dbReference type="AlphaFoldDB" id="A0AAQ3X2N0"/>
<sequence>MAMDRAWMYGWQRPEKNSRDKLEKFIEAAKKDAMIKGNMNDLEEFFDADDLQMLDSGGDGRDGGYCEPVPSCSIDGMGFGQDDDDDADDLEEVLKHFKADILLEHAKGLEHFNKVKEAAKQSPKQPGIDIDVFLEPLMEDMAKLWDKGVKIWDAHAKEDFTLRGIIFVTINDYPALFSLLGQIKGKTGCLVCSDDTPWTFLEGSKKVVYLKYQRFLVEGHRYRWKLFYFSFDGKPETGFARKRRHNSIHDFDMVKNIKVCYGKKSKRAKAPIEMMAPLIEQHLNIIRAESSGRSEVWVLKEHKKRFSRWLMDQNIEDGTTMDEITLKRFAWALLHRSVPKEQKHIVASGKQSIIGVDSVDDIDAYNGYDNIEFFTDLPTKIQSVEKSLKGVKPWVRTDGEPRIVTA</sequence>
<organism evidence="1 2">
    <name type="scientific">Paspalum notatum var. saurae</name>
    <dbReference type="NCBI Taxonomy" id="547442"/>
    <lineage>
        <taxon>Eukaryota</taxon>
        <taxon>Viridiplantae</taxon>
        <taxon>Streptophyta</taxon>
        <taxon>Embryophyta</taxon>
        <taxon>Tracheophyta</taxon>
        <taxon>Spermatophyta</taxon>
        <taxon>Magnoliopsida</taxon>
        <taxon>Liliopsida</taxon>
        <taxon>Poales</taxon>
        <taxon>Poaceae</taxon>
        <taxon>PACMAD clade</taxon>
        <taxon>Panicoideae</taxon>
        <taxon>Andropogonodae</taxon>
        <taxon>Paspaleae</taxon>
        <taxon>Paspalinae</taxon>
        <taxon>Paspalum</taxon>
    </lineage>
</organism>
<reference evidence="1 2" key="1">
    <citation type="submission" date="2024-02" db="EMBL/GenBank/DDBJ databases">
        <title>High-quality chromosome-scale genome assembly of Pensacola bahiagrass (Paspalum notatum Flugge var. saurae).</title>
        <authorList>
            <person name="Vega J.M."/>
            <person name="Podio M."/>
            <person name="Orjuela J."/>
            <person name="Siena L.A."/>
            <person name="Pessino S.C."/>
            <person name="Combes M.C."/>
            <person name="Mariac C."/>
            <person name="Albertini E."/>
            <person name="Pupilli F."/>
            <person name="Ortiz J.P.A."/>
            <person name="Leblanc O."/>
        </authorList>
    </citation>
    <scope>NUCLEOTIDE SEQUENCE [LARGE SCALE GENOMIC DNA]</scope>
    <source>
        <strain evidence="1">R1</strain>
        <tissue evidence="1">Leaf</tissue>
    </source>
</reference>
<dbReference type="PANTHER" id="PTHR10775">
    <property type="entry name" value="OS08G0208400 PROTEIN"/>
    <property type="match status" value="1"/>
</dbReference>
<dbReference type="PANTHER" id="PTHR10775:SF180">
    <property type="entry name" value="TRANSPOSON, EN_SPM-LIKE, TRANSPOSASE-ASSOCIATED DOMAIN PROTEIN-RELATED"/>
    <property type="match status" value="1"/>
</dbReference>
<dbReference type="InterPro" id="IPR004242">
    <property type="entry name" value="Transposase_21"/>
</dbReference>
<gene>
    <name evidence="1" type="ORF">U9M48_030808</name>
</gene>
<evidence type="ECO:0000313" key="2">
    <source>
        <dbReference type="Proteomes" id="UP001341281"/>
    </source>
</evidence>
<accession>A0AAQ3X2N0</accession>
<dbReference type="Proteomes" id="UP001341281">
    <property type="component" value="Chromosome 07"/>
</dbReference>
<keyword evidence="2" id="KW-1185">Reference proteome</keyword>
<protein>
    <submittedName>
        <fullName evidence="1">Uncharacterized protein</fullName>
    </submittedName>
</protein>
<proteinExistence type="predicted"/>
<evidence type="ECO:0000313" key="1">
    <source>
        <dbReference type="EMBL" id="WVZ83683.1"/>
    </source>
</evidence>
<dbReference type="Pfam" id="PF02992">
    <property type="entry name" value="Transposase_21"/>
    <property type="match status" value="1"/>
</dbReference>
<name>A0AAQ3X2N0_PASNO</name>